<gene>
    <name evidence="1" type="ORF">CVN68_11595</name>
</gene>
<dbReference type="KEGG" id="sphc:CVN68_11595"/>
<reference evidence="1 2" key="1">
    <citation type="submission" date="2017-11" db="EMBL/GenBank/DDBJ databases">
        <title>Complete genome sequence of Sphingomonas sp. Strain Cra20, a psychrotolerant potential plant growth promoting rhizobacteria.</title>
        <authorList>
            <person name="Luo Y."/>
        </authorList>
    </citation>
    <scope>NUCLEOTIDE SEQUENCE [LARGE SCALE GENOMIC DNA]</scope>
    <source>
        <strain evidence="1 2">Cra20</strain>
    </source>
</reference>
<keyword evidence="2" id="KW-1185">Reference proteome</keyword>
<sequence>METDSGPQLDARIEIEDGAVLLHSRSGGPPRNSHYEKVLELIIRRLRAHEKILGQQIDDILIDSTLARPRPRHERILVSAGEISGFTDSALITRIRQTARKWGQEPGTVGGNSTKALRIEVRGQSAQSLRAMLKLQRWRISVERLTSELQRQVTPANVARAVERLVAGEDAPNFGESRDYDLVTPDGTLERPHQALRTLLRQDERRREKIATSTYPNWELAPIFDVPDAARKLRVANALMNALAKLGHPCKLGGVDLPSFHATVGDQDVHVKIHHPGAETATYRRHNDALPAPAKTPLTIELFPALPDGFPRLWHDDTEKLESKLSEVAAAVIAAGEARYRLGIVERLEHIARMEAWREEQRQEALVRRNKERLAALHRSAEMLRQANDLRALIAAVGTAMEKGHRSLDANVFVEWKSWAAAEADRLDPVISGQVDEHLLQST</sequence>
<accession>A0A2K8MF72</accession>
<dbReference type="Proteomes" id="UP000229081">
    <property type="component" value="Chromosome"/>
</dbReference>
<evidence type="ECO:0000313" key="2">
    <source>
        <dbReference type="Proteomes" id="UP000229081"/>
    </source>
</evidence>
<proteinExistence type="predicted"/>
<dbReference type="EMBL" id="CP024923">
    <property type="protein sequence ID" value="ATY32538.1"/>
    <property type="molecule type" value="Genomic_DNA"/>
</dbReference>
<evidence type="ECO:0000313" key="1">
    <source>
        <dbReference type="EMBL" id="ATY32538.1"/>
    </source>
</evidence>
<name>A0A2K8MF72_9SPHN</name>
<protein>
    <submittedName>
        <fullName evidence="1">Uncharacterized protein</fullName>
    </submittedName>
</protein>
<dbReference type="RefSeq" id="WP_100282345.1">
    <property type="nucleotide sequence ID" value="NZ_CP024923.1"/>
</dbReference>
<organism evidence="1 2">
    <name type="scientific">Sphingomonas psychrotolerans</name>
    <dbReference type="NCBI Taxonomy" id="1327635"/>
    <lineage>
        <taxon>Bacteria</taxon>
        <taxon>Pseudomonadati</taxon>
        <taxon>Pseudomonadota</taxon>
        <taxon>Alphaproteobacteria</taxon>
        <taxon>Sphingomonadales</taxon>
        <taxon>Sphingomonadaceae</taxon>
        <taxon>Sphingomonas</taxon>
    </lineage>
</organism>
<dbReference type="AlphaFoldDB" id="A0A2K8MF72"/>